<protein>
    <submittedName>
        <fullName evidence="1">Transposase</fullName>
    </submittedName>
</protein>
<dbReference type="NCBIfam" id="NF033564">
    <property type="entry name" value="transpos_ISAs1"/>
    <property type="match status" value="1"/>
</dbReference>
<name>A0A2P9AK02_9HYPH</name>
<proteinExistence type="predicted"/>
<reference evidence="2" key="1">
    <citation type="submission" date="2016-12" db="EMBL/GenBank/DDBJ databases">
        <authorList>
            <person name="Brunel B."/>
        </authorList>
    </citation>
    <scope>NUCLEOTIDE SEQUENCE [LARGE SCALE GENOMIC DNA]</scope>
</reference>
<dbReference type="EMBL" id="FUIG01000026">
    <property type="protein sequence ID" value="SJM31463.1"/>
    <property type="molecule type" value="Genomic_DNA"/>
</dbReference>
<evidence type="ECO:0000313" key="1">
    <source>
        <dbReference type="EMBL" id="SJM31463.1"/>
    </source>
</evidence>
<dbReference type="InterPro" id="IPR047647">
    <property type="entry name" value="ISAs1_transpos"/>
</dbReference>
<organism evidence="1 2">
    <name type="scientific">Mesorhizobium delmotii</name>
    <dbReference type="NCBI Taxonomy" id="1631247"/>
    <lineage>
        <taxon>Bacteria</taxon>
        <taxon>Pseudomonadati</taxon>
        <taxon>Pseudomonadota</taxon>
        <taxon>Alphaproteobacteria</taxon>
        <taxon>Hyphomicrobiales</taxon>
        <taxon>Phyllobacteriaceae</taxon>
        <taxon>Mesorhizobium</taxon>
    </lineage>
</organism>
<dbReference type="PANTHER" id="PTHR30298:SF0">
    <property type="entry name" value="PROTEIN YBFL-RELATED"/>
    <property type="match status" value="1"/>
</dbReference>
<keyword evidence="2" id="KW-1185">Reference proteome</keyword>
<dbReference type="InterPro" id="IPR051698">
    <property type="entry name" value="Transposase_11-like"/>
</dbReference>
<dbReference type="AlphaFoldDB" id="A0A2P9AK02"/>
<accession>A0A2P9AK02</accession>
<sequence length="108" mass="12395">MRVSSRTGLKDKSRFDTRYFIASAERAAHAVRGHWLVENALHWTLDVVFNDDQSRLRKGHGALNMAIVRHFALNLVRAVSDKHSIKLRRKKAGWSTDYLAAILGDLRR</sequence>
<dbReference type="PANTHER" id="PTHR30298">
    <property type="entry name" value="H REPEAT-ASSOCIATED PREDICTED TRANSPOSASE"/>
    <property type="match status" value="1"/>
</dbReference>
<dbReference type="Proteomes" id="UP000245698">
    <property type="component" value="Unassembled WGS sequence"/>
</dbReference>
<evidence type="ECO:0000313" key="2">
    <source>
        <dbReference type="Proteomes" id="UP000245698"/>
    </source>
</evidence>
<gene>
    <name evidence="1" type="ORF">BQ8482_20078</name>
</gene>